<dbReference type="Proteomes" id="UP000018466">
    <property type="component" value="Unassembled WGS sequence"/>
</dbReference>
<reference evidence="9 10" key="1">
    <citation type="submission" date="2011-10" db="EMBL/GenBank/DDBJ databases">
        <title>The Genome Sequence of Lachnospiraceae bacterium ACC2.</title>
        <authorList>
            <consortium name="The Broad Institute Genome Sequencing Platform"/>
            <person name="Earl A."/>
            <person name="Ward D."/>
            <person name="Feldgarden M."/>
            <person name="Gevers D."/>
            <person name="Sizova M."/>
            <person name="Hazen A."/>
            <person name="Epstein S."/>
            <person name="Young S.K."/>
            <person name="Zeng Q."/>
            <person name="Gargeya S."/>
            <person name="Fitzgerald M."/>
            <person name="Haas B."/>
            <person name="Abouelleil A."/>
            <person name="Alvarado L."/>
            <person name="Arachchi H.M."/>
            <person name="Berlin A."/>
            <person name="Brown A."/>
            <person name="Chapman S.B."/>
            <person name="Chen Z."/>
            <person name="Dunbar C."/>
            <person name="Freedman E."/>
            <person name="Gearin G."/>
            <person name="Goldberg J."/>
            <person name="Griggs A."/>
            <person name="Gujja S."/>
            <person name="Heiman D."/>
            <person name="Howarth C."/>
            <person name="Larson L."/>
            <person name="Lui A."/>
            <person name="MacDonald P.J.P."/>
            <person name="Montmayeur A."/>
            <person name="Murphy C."/>
            <person name="Neiman D."/>
            <person name="Pearson M."/>
            <person name="Priest M."/>
            <person name="Roberts A."/>
            <person name="Saif S."/>
            <person name="Shea T."/>
            <person name="Shenoy N."/>
            <person name="Sisk P."/>
            <person name="Stolte C."/>
            <person name="Sykes S."/>
            <person name="Wortman J."/>
            <person name="Nusbaum C."/>
            <person name="Birren B."/>
        </authorList>
    </citation>
    <scope>NUCLEOTIDE SEQUENCE [LARGE SCALE GENOMIC DNA]</scope>
    <source>
        <strain evidence="9 10">ACC2</strain>
    </source>
</reference>
<dbReference type="Gene3D" id="1.20.1740.10">
    <property type="entry name" value="Amino acid/polyamine transporter I"/>
    <property type="match status" value="1"/>
</dbReference>
<evidence type="ECO:0000313" key="10">
    <source>
        <dbReference type="Proteomes" id="UP000018466"/>
    </source>
</evidence>
<dbReference type="NCBIfam" id="TIGR00835">
    <property type="entry name" value="agcS"/>
    <property type="match status" value="1"/>
</dbReference>
<dbReference type="AlphaFoldDB" id="A0AA36Y5P4"/>
<keyword evidence="8" id="KW-0769">Symport</keyword>
<feature type="transmembrane region" description="Helical" evidence="8">
    <location>
        <begin position="248"/>
        <end position="266"/>
    </location>
</feature>
<evidence type="ECO:0000256" key="8">
    <source>
        <dbReference type="RuleBase" id="RU363064"/>
    </source>
</evidence>
<dbReference type="PRINTS" id="PR00175">
    <property type="entry name" value="NAALASMPORT"/>
</dbReference>
<sequence>MVMQVLDAIDGFLYYPVLLIVMAAAGLYFTIRMGFVQVRMLPEGLRVMKAKPTEGNGTSPFQALMISTASCVGTGNIIGVSTAICLGGAGAAFWMTIMALIGCASSFTECTLAQVYKKKAADGTSYGGPAYYIEDALKSKGFATIFVVFLLLTYSCGFNLLCSYNTQSTFQTYAFYVANPKLAAGIIGAVLALLVGICVMGGGKRIEKTAAFIVPFMGVAYVVVTVVVLLMHAGRIPAVFGRIFTDAFNFRAIFGGIAGSCLVYGIKRGLYSNEAGVGSAPNAAAAAVVSHPAKQGLVQMLSVYIDTIILCNATALMCLVSGVEPTAELAGAQWVQTSLQAVLGNFGPLFITVAMLLFSFTTLIGNLYYCDNALAYLNHKTMPSQGFLKGFRIYGVIVIFVGALLPMAAAWDIADIMMGGMCLLNLVACVLLSRVAIGTYHDYVAQRKAGKEPVFHAKDIGLNPDELDYWKD</sequence>
<evidence type="ECO:0000256" key="6">
    <source>
        <dbReference type="ARBA" id="ARBA00022989"/>
    </source>
</evidence>
<feature type="transmembrane region" description="Helical" evidence="8">
    <location>
        <begin position="181"/>
        <end position="200"/>
    </location>
</feature>
<gene>
    <name evidence="9" type="ORF">HMPREF9623_00867</name>
</gene>
<keyword evidence="7 8" id="KW-0472">Membrane</keyword>
<feature type="transmembrane region" description="Helical" evidence="8">
    <location>
        <begin position="343"/>
        <end position="370"/>
    </location>
</feature>
<feature type="transmembrane region" description="Helical" evidence="8">
    <location>
        <begin position="391"/>
        <end position="410"/>
    </location>
</feature>
<dbReference type="PANTHER" id="PTHR30330">
    <property type="entry name" value="AGSS FAMILY TRANSPORTER, SODIUM-ALANINE"/>
    <property type="match status" value="1"/>
</dbReference>
<dbReference type="RefSeq" id="WP_009532700.1">
    <property type="nucleotide sequence ID" value="NZ_JH590862.1"/>
</dbReference>
<dbReference type="EMBL" id="AGEL01000006">
    <property type="protein sequence ID" value="EHO17268.1"/>
    <property type="molecule type" value="Genomic_DNA"/>
</dbReference>
<keyword evidence="5 8" id="KW-0812">Transmembrane</keyword>
<keyword evidence="3 8" id="KW-0813">Transport</keyword>
<proteinExistence type="inferred from homology"/>
<dbReference type="Pfam" id="PF01235">
    <property type="entry name" value="Na_Ala_symp"/>
    <property type="match status" value="1"/>
</dbReference>
<name>A0AA36Y5P4_9FIRM</name>
<evidence type="ECO:0000256" key="2">
    <source>
        <dbReference type="ARBA" id="ARBA00009261"/>
    </source>
</evidence>
<evidence type="ECO:0000256" key="4">
    <source>
        <dbReference type="ARBA" id="ARBA00022475"/>
    </source>
</evidence>
<evidence type="ECO:0000256" key="7">
    <source>
        <dbReference type="ARBA" id="ARBA00023136"/>
    </source>
</evidence>
<dbReference type="GeneID" id="86940636"/>
<keyword evidence="6 8" id="KW-1133">Transmembrane helix</keyword>
<protein>
    <submittedName>
        <fullName evidence="9">Amino acid carrier protein</fullName>
    </submittedName>
</protein>
<dbReference type="InterPro" id="IPR001463">
    <property type="entry name" value="Na/Ala_symport"/>
</dbReference>
<keyword evidence="10" id="KW-1185">Reference proteome</keyword>
<feature type="transmembrane region" description="Helical" evidence="8">
    <location>
        <begin position="141"/>
        <end position="161"/>
    </location>
</feature>
<evidence type="ECO:0000256" key="5">
    <source>
        <dbReference type="ARBA" id="ARBA00022692"/>
    </source>
</evidence>
<keyword evidence="4 8" id="KW-1003">Cell membrane</keyword>
<comment type="similarity">
    <text evidence="2 8">Belongs to the alanine or glycine:cation symporter (AGCS) (TC 2.A.25) family.</text>
</comment>
<evidence type="ECO:0000313" key="9">
    <source>
        <dbReference type="EMBL" id="EHO17268.1"/>
    </source>
</evidence>
<dbReference type="GO" id="GO:0005886">
    <property type="term" value="C:plasma membrane"/>
    <property type="evidence" value="ECO:0007669"/>
    <property type="project" value="UniProtKB-SubCell"/>
</dbReference>
<feature type="transmembrane region" description="Helical" evidence="8">
    <location>
        <begin position="12"/>
        <end position="31"/>
    </location>
</feature>
<feature type="transmembrane region" description="Helical" evidence="8">
    <location>
        <begin position="416"/>
        <end position="437"/>
    </location>
</feature>
<comment type="subcellular location">
    <subcellularLocation>
        <location evidence="1 8">Cell membrane</location>
        <topology evidence="1 8">Multi-pass membrane protein</topology>
    </subcellularLocation>
</comment>
<evidence type="ECO:0000256" key="3">
    <source>
        <dbReference type="ARBA" id="ARBA00022448"/>
    </source>
</evidence>
<evidence type="ECO:0000256" key="1">
    <source>
        <dbReference type="ARBA" id="ARBA00004651"/>
    </source>
</evidence>
<accession>A0AA36Y5P4</accession>
<dbReference type="GO" id="GO:0005283">
    <property type="term" value="F:amino acid:sodium symporter activity"/>
    <property type="evidence" value="ECO:0007669"/>
    <property type="project" value="InterPro"/>
</dbReference>
<feature type="transmembrane region" description="Helical" evidence="8">
    <location>
        <begin position="212"/>
        <end position="233"/>
    </location>
</feature>
<comment type="caution">
    <text evidence="9">The sequence shown here is derived from an EMBL/GenBank/DDBJ whole genome shotgun (WGS) entry which is preliminary data.</text>
</comment>
<dbReference type="PANTHER" id="PTHR30330:SF1">
    <property type="entry name" value="AMINO-ACID CARRIER PROTEIN ALST"/>
    <property type="match status" value="1"/>
</dbReference>
<organism evidence="9 10">
    <name type="scientific">Stomatobaculum longum</name>
    <dbReference type="NCBI Taxonomy" id="796942"/>
    <lineage>
        <taxon>Bacteria</taxon>
        <taxon>Bacillati</taxon>
        <taxon>Bacillota</taxon>
        <taxon>Clostridia</taxon>
        <taxon>Lachnospirales</taxon>
        <taxon>Lachnospiraceae</taxon>
        <taxon>Stomatobaculum</taxon>
    </lineage>
</organism>